<evidence type="ECO:0000313" key="2">
    <source>
        <dbReference type="EnsemblMetazoa" id="ISCW005552-PA"/>
    </source>
</evidence>
<evidence type="ECO:0000313" key="3">
    <source>
        <dbReference type="Proteomes" id="UP000001555"/>
    </source>
</evidence>
<dbReference type="EMBL" id="DS754151">
    <property type="protein sequence ID" value="EEC08217.1"/>
    <property type="molecule type" value="Genomic_DNA"/>
</dbReference>
<dbReference type="InParanoid" id="B7PNP5"/>
<gene>
    <name evidence="1" type="ORF">IscW_ISCW005552</name>
</gene>
<keyword evidence="3" id="KW-1185">Reference proteome</keyword>
<dbReference type="AlphaFoldDB" id="B7PNP5"/>
<sequence>MQTVRTLPSAYRYDRVLEYSRVGKDSSRELAQMIEMVAIVCQRVSRPQRGCTMAKYLQATSFG</sequence>
<organism>
    <name type="scientific">Ixodes scapularis</name>
    <name type="common">Black-legged tick</name>
    <name type="synonym">Deer tick</name>
    <dbReference type="NCBI Taxonomy" id="6945"/>
    <lineage>
        <taxon>Eukaryota</taxon>
        <taxon>Metazoa</taxon>
        <taxon>Ecdysozoa</taxon>
        <taxon>Arthropoda</taxon>
        <taxon>Chelicerata</taxon>
        <taxon>Arachnida</taxon>
        <taxon>Acari</taxon>
        <taxon>Parasitiformes</taxon>
        <taxon>Ixodida</taxon>
        <taxon>Ixodoidea</taxon>
        <taxon>Ixodidae</taxon>
        <taxon>Ixodinae</taxon>
        <taxon>Ixodes</taxon>
    </lineage>
</organism>
<dbReference type="EnsemblMetazoa" id="ISCW005552-RA">
    <property type="protein sequence ID" value="ISCW005552-PA"/>
    <property type="gene ID" value="ISCW005552"/>
</dbReference>
<reference evidence="1 3" key="1">
    <citation type="submission" date="2008-03" db="EMBL/GenBank/DDBJ databases">
        <title>Annotation of Ixodes scapularis.</title>
        <authorList>
            <consortium name="Ixodes scapularis Genome Project Consortium"/>
            <person name="Caler E."/>
            <person name="Hannick L.I."/>
            <person name="Bidwell S."/>
            <person name="Joardar V."/>
            <person name="Thiagarajan M."/>
            <person name="Amedeo P."/>
            <person name="Galinsky K.J."/>
            <person name="Schobel S."/>
            <person name="Inman J."/>
            <person name="Hostetler J."/>
            <person name="Miller J."/>
            <person name="Hammond M."/>
            <person name="Megy K."/>
            <person name="Lawson D."/>
            <person name="Kodira C."/>
            <person name="Sutton G."/>
            <person name="Meyer J."/>
            <person name="Hill C.A."/>
            <person name="Birren B."/>
            <person name="Nene V."/>
            <person name="Collins F."/>
            <person name="Alarcon-Chaidez F."/>
            <person name="Wikel S."/>
            <person name="Strausberg R."/>
        </authorList>
    </citation>
    <scope>NUCLEOTIDE SEQUENCE [LARGE SCALE GENOMIC DNA]</scope>
    <source>
        <strain evidence="3">Wikel</strain>
        <strain evidence="1">Wikel colony</strain>
    </source>
</reference>
<protein>
    <submittedName>
        <fullName evidence="1 2">Uncharacterized protein</fullName>
    </submittedName>
</protein>
<dbReference type="PaxDb" id="6945-B7PNP5"/>
<proteinExistence type="predicted"/>
<dbReference type="Proteomes" id="UP000001555">
    <property type="component" value="Unassembled WGS sequence"/>
</dbReference>
<evidence type="ECO:0000313" key="1">
    <source>
        <dbReference type="EMBL" id="EEC08217.1"/>
    </source>
</evidence>
<name>B7PNP5_IXOSC</name>
<dbReference type="VEuPathDB" id="VectorBase:ISCI005552"/>
<reference evidence="2" key="2">
    <citation type="submission" date="2020-05" db="UniProtKB">
        <authorList>
            <consortium name="EnsemblMetazoa"/>
        </authorList>
    </citation>
    <scope>IDENTIFICATION</scope>
    <source>
        <strain evidence="2">wikel</strain>
    </source>
</reference>
<dbReference type="EMBL" id="ABJB011029940">
    <property type="status" value="NOT_ANNOTATED_CDS"/>
    <property type="molecule type" value="Genomic_DNA"/>
</dbReference>
<accession>B7PNP5</accession>
<dbReference type="HOGENOM" id="CLU_2888248_0_0_1"/>
<dbReference type="VEuPathDB" id="VectorBase:ISCW005552"/>